<comment type="caution">
    <text evidence="3">The sequence shown here is derived from an EMBL/GenBank/DDBJ whole genome shotgun (WGS) entry which is preliminary data.</text>
</comment>
<name>A0AA42CX53_9GAMM</name>
<evidence type="ECO:0000256" key="1">
    <source>
        <dbReference type="SAM" id="Phobius"/>
    </source>
</evidence>
<keyword evidence="4" id="KW-1185">Reference proteome</keyword>
<feature type="transmembrane region" description="Helical" evidence="1">
    <location>
        <begin position="270"/>
        <end position="293"/>
    </location>
</feature>
<dbReference type="RefSeq" id="WP_250937006.1">
    <property type="nucleotide sequence ID" value="NZ_JAMLJK010000001.1"/>
</dbReference>
<keyword evidence="1" id="KW-0472">Membrane</keyword>
<keyword evidence="1" id="KW-0812">Transmembrane</keyword>
<dbReference type="AlphaFoldDB" id="A0AA42CX53"/>
<evidence type="ECO:0000313" key="4">
    <source>
        <dbReference type="Proteomes" id="UP001165678"/>
    </source>
</evidence>
<dbReference type="Pfam" id="PF20455">
    <property type="entry name" value="DUF6708"/>
    <property type="match status" value="1"/>
</dbReference>
<evidence type="ECO:0000259" key="2">
    <source>
        <dbReference type="Pfam" id="PF20455"/>
    </source>
</evidence>
<accession>A0AA42CX53</accession>
<keyword evidence="1" id="KW-1133">Transmembrane helix</keyword>
<protein>
    <recommendedName>
        <fullName evidence="2">DUF6708 domain-containing protein</fullName>
    </recommendedName>
</protein>
<dbReference type="EMBL" id="JAPIVE010000001">
    <property type="protein sequence ID" value="MCX2523478.1"/>
    <property type="molecule type" value="Genomic_DNA"/>
</dbReference>
<feature type="domain" description="DUF6708" evidence="2">
    <location>
        <begin position="114"/>
        <end position="312"/>
    </location>
</feature>
<reference evidence="3" key="1">
    <citation type="submission" date="2022-11" db="EMBL/GenBank/DDBJ databases">
        <title>Larsenimonas rhizosphaerae sp. nov., isolated from a tidal mudflat.</title>
        <authorList>
            <person name="Lee S.D."/>
            <person name="Kim I.S."/>
        </authorList>
    </citation>
    <scope>NUCLEOTIDE SEQUENCE</scope>
    <source>
        <strain evidence="3">GH2-1</strain>
    </source>
</reference>
<proteinExistence type="predicted"/>
<feature type="transmembrane region" description="Helical" evidence="1">
    <location>
        <begin position="99"/>
        <end position="120"/>
    </location>
</feature>
<gene>
    <name evidence="3" type="ORF">OQ287_04430</name>
</gene>
<dbReference type="Proteomes" id="UP001165678">
    <property type="component" value="Unassembled WGS sequence"/>
</dbReference>
<organism evidence="3 4">
    <name type="scientific">Larsenimonas rhizosphaerae</name>
    <dbReference type="NCBI Taxonomy" id="2944682"/>
    <lineage>
        <taxon>Bacteria</taxon>
        <taxon>Pseudomonadati</taxon>
        <taxon>Pseudomonadota</taxon>
        <taxon>Gammaproteobacteria</taxon>
        <taxon>Oceanospirillales</taxon>
        <taxon>Halomonadaceae</taxon>
        <taxon>Larsenimonas</taxon>
    </lineage>
</organism>
<dbReference type="InterPro" id="IPR046554">
    <property type="entry name" value="DUF6708"/>
</dbReference>
<feature type="transmembrane region" description="Helical" evidence="1">
    <location>
        <begin position="67"/>
        <end position="93"/>
    </location>
</feature>
<sequence>MNKAQQKILEAVGVFGKNRNSFSVFSKSHIFDIKEGGREVKVPDFVCARKNNCLVLSESWFRERGLYVSWGTLGGIVLLVFFLSFPLAMPWIYDVEVDAGGVVALSFMAFLGFLFSYPLLFAAKSELKIQGLQYIIFNHDSKRVYFVSDVDFQPKTCRWDECTFCLAYSAGSIEGYYYELKGYLFHDDGSVKDSFSFDDYHYMISNSDNARQAMIDDLSARFEYVRRFMEEGPDSVEPVSGHLDLRPSLSEAAHRFQPRSKRSDGKKAHFIYSAVRVIFLIPFSVQVVGHYFFCRYCRLPEWPQSVIDECGKEVFPHR</sequence>
<evidence type="ECO:0000313" key="3">
    <source>
        <dbReference type="EMBL" id="MCX2523478.1"/>
    </source>
</evidence>